<dbReference type="GO" id="GO:0004515">
    <property type="term" value="F:nicotinate-nucleotide adenylyltransferase activity"/>
    <property type="evidence" value="ECO:0007669"/>
    <property type="project" value="TreeGrafter"/>
</dbReference>
<dbReference type="STRING" id="1676925.ENSPKIP00000008702"/>
<evidence type="ECO:0000313" key="1">
    <source>
        <dbReference type="Ensembl" id="ENSPKIP00000008702.1"/>
    </source>
</evidence>
<dbReference type="GO" id="GO:0005634">
    <property type="term" value="C:nucleus"/>
    <property type="evidence" value="ECO:0007669"/>
    <property type="project" value="TreeGrafter"/>
</dbReference>
<dbReference type="InterPro" id="IPR014729">
    <property type="entry name" value="Rossmann-like_a/b/a_fold"/>
</dbReference>
<dbReference type="SUPFAM" id="SSF52374">
    <property type="entry name" value="Nucleotidylyl transferase"/>
    <property type="match status" value="1"/>
</dbReference>
<accession>A0A3B3QPS7</accession>
<reference evidence="1" key="1">
    <citation type="submission" date="2025-08" db="UniProtKB">
        <authorList>
            <consortium name="Ensembl"/>
        </authorList>
    </citation>
    <scope>IDENTIFICATION</scope>
</reference>
<dbReference type="Ensembl" id="ENSPKIT00000032786.1">
    <property type="protein sequence ID" value="ENSPKIP00000008702.1"/>
    <property type="gene ID" value="ENSPKIG00000024089.1"/>
</dbReference>
<dbReference type="GO" id="GO:0000309">
    <property type="term" value="F:nicotinamide-nucleotide adenylyltransferase activity"/>
    <property type="evidence" value="ECO:0007669"/>
    <property type="project" value="TreeGrafter"/>
</dbReference>
<proteinExistence type="predicted"/>
<dbReference type="InterPro" id="IPR051182">
    <property type="entry name" value="Euk_NMN_adenylyltrnsfrase"/>
</dbReference>
<dbReference type="Proteomes" id="UP000261540">
    <property type="component" value="Unplaced"/>
</dbReference>
<sequence>MHFLQVPKKTNVVLLSCATNKTTPVLCLASPGQYEVVKGIISPVGDGYNEKGLIEASHRVEMAKLVVEDHSWIEVDSWESRQAKWLETVKVLR</sequence>
<keyword evidence="2" id="KW-1185">Reference proteome</keyword>
<dbReference type="PANTHER" id="PTHR12039">
    <property type="entry name" value="NICOTINAMIDE MONONUCLEOTIDE ADENYLYLTRANSFERASE"/>
    <property type="match status" value="1"/>
</dbReference>
<reference evidence="1" key="2">
    <citation type="submission" date="2025-09" db="UniProtKB">
        <authorList>
            <consortium name="Ensembl"/>
        </authorList>
    </citation>
    <scope>IDENTIFICATION</scope>
</reference>
<dbReference type="AlphaFoldDB" id="A0A3B3QPS7"/>
<dbReference type="GO" id="GO:0009435">
    <property type="term" value="P:NAD+ biosynthetic process"/>
    <property type="evidence" value="ECO:0007669"/>
    <property type="project" value="TreeGrafter"/>
</dbReference>
<dbReference type="GeneTree" id="ENSGT00950000183179"/>
<name>A0A3B3QPS7_9TELE</name>
<evidence type="ECO:0000313" key="2">
    <source>
        <dbReference type="Proteomes" id="UP000261540"/>
    </source>
</evidence>
<protein>
    <submittedName>
        <fullName evidence="1">Uncharacterized protein</fullName>
    </submittedName>
</protein>
<organism evidence="1 2">
    <name type="scientific">Paramormyrops kingsleyae</name>
    <dbReference type="NCBI Taxonomy" id="1676925"/>
    <lineage>
        <taxon>Eukaryota</taxon>
        <taxon>Metazoa</taxon>
        <taxon>Chordata</taxon>
        <taxon>Craniata</taxon>
        <taxon>Vertebrata</taxon>
        <taxon>Euteleostomi</taxon>
        <taxon>Actinopterygii</taxon>
        <taxon>Neopterygii</taxon>
        <taxon>Teleostei</taxon>
        <taxon>Osteoglossocephala</taxon>
        <taxon>Osteoglossomorpha</taxon>
        <taxon>Osteoglossiformes</taxon>
        <taxon>Mormyridae</taxon>
        <taxon>Paramormyrops</taxon>
    </lineage>
</organism>
<dbReference type="Gene3D" id="3.40.50.620">
    <property type="entry name" value="HUPs"/>
    <property type="match status" value="1"/>
</dbReference>
<dbReference type="PANTHER" id="PTHR12039:SF21">
    <property type="entry name" value="NICOTINAMIDE_NICOTINIC ACID MONONUCLEOTIDE ADENYLYLTRANSFERASE 1"/>
    <property type="match status" value="1"/>
</dbReference>